<evidence type="ECO:0000313" key="4">
    <source>
        <dbReference type="Proteomes" id="UP000261640"/>
    </source>
</evidence>
<dbReference type="Gene3D" id="3.10.100.10">
    <property type="entry name" value="Mannose-Binding Protein A, subunit A"/>
    <property type="match status" value="1"/>
</dbReference>
<dbReference type="SUPFAM" id="SSF56436">
    <property type="entry name" value="C-type lectin-like"/>
    <property type="match status" value="1"/>
</dbReference>
<dbReference type="PROSITE" id="PS50041">
    <property type="entry name" value="C_TYPE_LECTIN_2"/>
    <property type="match status" value="1"/>
</dbReference>
<organism evidence="3 4">
    <name type="scientific">Mastacembelus armatus</name>
    <name type="common">zig-zag eel</name>
    <dbReference type="NCBI Taxonomy" id="205130"/>
    <lineage>
        <taxon>Eukaryota</taxon>
        <taxon>Metazoa</taxon>
        <taxon>Chordata</taxon>
        <taxon>Craniata</taxon>
        <taxon>Vertebrata</taxon>
        <taxon>Euteleostomi</taxon>
        <taxon>Actinopterygii</taxon>
        <taxon>Neopterygii</taxon>
        <taxon>Teleostei</taxon>
        <taxon>Neoteleostei</taxon>
        <taxon>Acanthomorphata</taxon>
        <taxon>Anabantaria</taxon>
        <taxon>Synbranchiformes</taxon>
        <taxon>Mastacembelidae</taxon>
        <taxon>Mastacembelus</taxon>
    </lineage>
</organism>
<dbReference type="InParanoid" id="A0A7N8XYY6"/>
<evidence type="ECO:0000259" key="2">
    <source>
        <dbReference type="PROSITE" id="PS50041"/>
    </source>
</evidence>
<dbReference type="AlphaFoldDB" id="A0A7N8XYY6"/>
<dbReference type="Pfam" id="PF00059">
    <property type="entry name" value="Lectin_C"/>
    <property type="match status" value="1"/>
</dbReference>
<dbReference type="Proteomes" id="UP000261640">
    <property type="component" value="Unplaced"/>
</dbReference>
<dbReference type="InterPro" id="IPR016187">
    <property type="entry name" value="CTDL_fold"/>
</dbReference>
<dbReference type="GeneTree" id="ENSGT00940000164599"/>
<dbReference type="SMART" id="SM00034">
    <property type="entry name" value="CLECT"/>
    <property type="match status" value="1"/>
</dbReference>
<dbReference type="InterPro" id="IPR050111">
    <property type="entry name" value="C-type_lectin/snaclec_domain"/>
</dbReference>
<accession>A0A7N8XYY6</accession>
<reference evidence="3" key="2">
    <citation type="submission" date="2025-09" db="UniProtKB">
        <authorList>
            <consortium name="Ensembl"/>
        </authorList>
    </citation>
    <scope>IDENTIFICATION</scope>
</reference>
<sequence>MVLFAEGKNLYNLISTMKMLGVFVLCVCAMMDLTPAADLPEAKDENDQTARSHLVKRFMFWSRYRNRLFHYIPRPLTWAEAERNCQSMGGNLASVHNIWEYHEIQKVIMTASHDYKQTWIGGSNAQQNNVWLWSDGTVFHYSNWCPGEPSNFRRQQHCLQMNYSAQKCWDDLECYGHRPSVCAKKV</sequence>
<keyword evidence="1" id="KW-1015">Disulfide bond</keyword>
<reference evidence="3" key="1">
    <citation type="submission" date="2025-08" db="UniProtKB">
        <authorList>
            <consortium name="Ensembl"/>
        </authorList>
    </citation>
    <scope>IDENTIFICATION</scope>
</reference>
<dbReference type="CDD" id="cd00037">
    <property type="entry name" value="CLECT"/>
    <property type="match status" value="1"/>
</dbReference>
<dbReference type="PANTHER" id="PTHR22803">
    <property type="entry name" value="MANNOSE, PHOSPHOLIPASE, LECTIN RECEPTOR RELATED"/>
    <property type="match status" value="1"/>
</dbReference>
<evidence type="ECO:0000256" key="1">
    <source>
        <dbReference type="ARBA" id="ARBA00023157"/>
    </source>
</evidence>
<dbReference type="FunCoup" id="A0A7N8XYY6">
    <property type="interactions" value="811"/>
</dbReference>
<dbReference type="InterPro" id="IPR016186">
    <property type="entry name" value="C-type_lectin-like/link_sf"/>
</dbReference>
<name>A0A7N8XYY6_9TELE</name>
<protein>
    <submittedName>
        <fullName evidence="3">Type-2 ice-structuring protein-like</fullName>
    </submittedName>
</protein>
<dbReference type="InterPro" id="IPR018378">
    <property type="entry name" value="C-type_lectin_CS"/>
</dbReference>
<evidence type="ECO:0000313" key="3">
    <source>
        <dbReference type="Ensembl" id="ENSMAMP00000055788.1"/>
    </source>
</evidence>
<feature type="domain" description="C-type lectin" evidence="2">
    <location>
        <begin position="64"/>
        <end position="183"/>
    </location>
</feature>
<dbReference type="Ensembl" id="ENSMAMT00000048001.1">
    <property type="protein sequence ID" value="ENSMAMP00000055788.1"/>
    <property type="gene ID" value="ENSMAMG00000027907.1"/>
</dbReference>
<proteinExistence type="predicted"/>
<dbReference type="PROSITE" id="PS00615">
    <property type="entry name" value="C_TYPE_LECTIN_1"/>
    <property type="match status" value="1"/>
</dbReference>
<keyword evidence="4" id="KW-1185">Reference proteome</keyword>
<dbReference type="InterPro" id="IPR001304">
    <property type="entry name" value="C-type_lectin-like"/>
</dbReference>